<evidence type="ECO:0000256" key="3">
    <source>
        <dbReference type="ARBA" id="ARBA00005708"/>
    </source>
</evidence>
<evidence type="ECO:0000313" key="8">
    <source>
        <dbReference type="EMBL" id="MBB6451566.1"/>
    </source>
</evidence>
<dbReference type="InterPro" id="IPR006157">
    <property type="entry name" value="FolB_dom"/>
</dbReference>
<dbReference type="EMBL" id="JACHHJ010000008">
    <property type="protein sequence ID" value="MBB6451566.1"/>
    <property type="molecule type" value="Genomic_DNA"/>
</dbReference>
<accession>A0A841PWA0</accession>
<dbReference type="GO" id="GO:0005737">
    <property type="term" value="C:cytoplasm"/>
    <property type="evidence" value="ECO:0007669"/>
    <property type="project" value="TreeGrafter"/>
</dbReference>
<sequence>MDKIFAQGMSFYAYHGVFPEENRLGQRFVVDLILKADLKGAAANDDIEQSVDYAEIYESTKCVIEGHTYNLVEAIAEHVATEILDTFAIVEGVTVKVIKPDPPIPGHYDHVAIEIERSR</sequence>
<comment type="pathway">
    <text evidence="2 6">Cofactor biosynthesis; tetrahydrofolate biosynthesis; 2-amino-4-hydroxy-6-hydroxymethyl-7,8-dihydropteridine diphosphate from 7,8-dihydroneopterin triphosphate: step 3/4.</text>
</comment>
<evidence type="ECO:0000256" key="4">
    <source>
        <dbReference type="ARBA" id="ARBA00022909"/>
    </source>
</evidence>
<keyword evidence="4 6" id="KW-0289">Folate biosynthesis</keyword>
<dbReference type="GO" id="GO:0046654">
    <property type="term" value="P:tetrahydrofolate biosynthetic process"/>
    <property type="evidence" value="ECO:0007669"/>
    <property type="project" value="UniProtKB-UniRule"/>
</dbReference>
<keyword evidence="9" id="KW-1185">Reference proteome</keyword>
<reference evidence="8 9" key="1">
    <citation type="submission" date="2020-08" db="EMBL/GenBank/DDBJ databases">
        <title>Genomic Encyclopedia of Type Strains, Phase IV (KMG-IV): sequencing the most valuable type-strain genomes for metagenomic binning, comparative biology and taxonomic classification.</title>
        <authorList>
            <person name="Goeker M."/>
        </authorList>
    </citation>
    <scope>NUCLEOTIDE SEQUENCE [LARGE SCALE GENOMIC DNA]</scope>
    <source>
        <strain evidence="8 9">DSM 21769</strain>
    </source>
</reference>
<dbReference type="EC" id="4.1.2.25" evidence="6"/>
<proteinExistence type="inferred from homology"/>
<comment type="caution">
    <text evidence="8">The sequence shown here is derived from an EMBL/GenBank/DDBJ whole genome shotgun (WGS) entry which is preliminary data.</text>
</comment>
<feature type="domain" description="Dihydroneopterin aldolase/epimerase" evidence="7">
    <location>
        <begin position="4"/>
        <end position="117"/>
    </location>
</feature>
<dbReference type="SUPFAM" id="SSF55620">
    <property type="entry name" value="Tetrahydrobiopterin biosynthesis enzymes-like"/>
    <property type="match status" value="1"/>
</dbReference>
<dbReference type="NCBIfam" id="TIGR00526">
    <property type="entry name" value="folB_dom"/>
    <property type="match status" value="1"/>
</dbReference>
<organism evidence="8 9">
    <name type="scientific">Geomicrobium halophilum</name>
    <dbReference type="NCBI Taxonomy" id="549000"/>
    <lineage>
        <taxon>Bacteria</taxon>
        <taxon>Bacillati</taxon>
        <taxon>Bacillota</taxon>
        <taxon>Bacilli</taxon>
        <taxon>Bacillales</taxon>
        <taxon>Geomicrobium</taxon>
    </lineage>
</organism>
<dbReference type="AlphaFoldDB" id="A0A841PWA0"/>
<name>A0A841PWA0_9BACL</name>
<evidence type="ECO:0000256" key="6">
    <source>
        <dbReference type="RuleBase" id="RU362079"/>
    </source>
</evidence>
<evidence type="ECO:0000259" key="7">
    <source>
        <dbReference type="SMART" id="SM00905"/>
    </source>
</evidence>
<dbReference type="RefSeq" id="WP_184405934.1">
    <property type="nucleotide sequence ID" value="NZ_JACHHJ010000008.1"/>
</dbReference>
<dbReference type="PANTHER" id="PTHR42844">
    <property type="entry name" value="DIHYDRONEOPTERIN ALDOLASE 1-RELATED"/>
    <property type="match status" value="1"/>
</dbReference>
<dbReference type="NCBIfam" id="TIGR00525">
    <property type="entry name" value="folB"/>
    <property type="match status" value="1"/>
</dbReference>
<evidence type="ECO:0000256" key="2">
    <source>
        <dbReference type="ARBA" id="ARBA00005013"/>
    </source>
</evidence>
<evidence type="ECO:0000256" key="5">
    <source>
        <dbReference type="ARBA" id="ARBA00023239"/>
    </source>
</evidence>
<dbReference type="GO" id="GO:0046656">
    <property type="term" value="P:folic acid biosynthetic process"/>
    <property type="evidence" value="ECO:0007669"/>
    <property type="project" value="UniProtKB-UniRule"/>
</dbReference>
<dbReference type="InterPro" id="IPR006156">
    <property type="entry name" value="Dihydroneopterin_aldolase"/>
</dbReference>
<keyword evidence="5 6" id="KW-0456">Lyase</keyword>
<gene>
    <name evidence="8" type="ORF">HNR44_003579</name>
</gene>
<evidence type="ECO:0000256" key="1">
    <source>
        <dbReference type="ARBA" id="ARBA00001353"/>
    </source>
</evidence>
<dbReference type="Proteomes" id="UP000568839">
    <property type="component" value="Unassembled WGS sequence"/>
</dbReference>
<comment type="similarity">
    <text evidence="3 6">Belongs to the DHNA family.</text>
</comment>
<dbReference type="FunFam" id="3.30.1130.10:FF:000003">
    <property type="entry name" value="7,8-dihydroneopterin aldolase"/>
    <property type="match status" value="1"/>
</dbReference>
<protein>
    <recommendedName>
        <fullName evidence="6">7,8-dihydroneopterin aldolase</fullName>
        <ecNumber evidence="6">4.1.2.25</ecNumber>
    </recommendedName>
</protein>
<dbReference type="Pfam" id="PF02152">
    <property type="entry name" value="FolB"/>
    <property type="match status" value="1"/>
</dbReference>
<dbReference type="UniPathway" id="UPA00077">
    <property type="reaction ID" value="UER00154"/>
</dbReference>
<dbReference type="PANTHER" id="PTHR42844:SF1">
    <property type="entry name" value="DIHYDRONEOPTERIN ALDOLASE 1-RELATED"/>
    <property type="match status" value="1"/>
</dbReference>
<dbReference type="GO" id="GO:0004150">
    <property type="term" value="F:dihydroneopterin aldolase activity"/>
    <property type="evidence" value="ECO:0007669"/>
    <property type="project" value="UniProtKB-UniRule"/>
</dbReference>
<evidence type="ECO:0000313" key="9">
    <source>
        <dbReference type="Proteomes" id="UP000568839"/>
    </source>
</evidence>
<dbReference type="InterPro" id="IPR043133">
    <property type="entry name" value="GTP-CH-I_C/QueF"/>
</dbReference>
<comment type="catalytic activity">
    <reaction evidence="1 6">
        <text>7,8-dihydroneopterin = 6-hydroxymethyl-7,8-dihydropterin + glycolaldehyde</text>
        <dbReference type="Rhea" id="RHEA:10540"/>
        <dbReference type="ChEBI" id="CHEBI:17001"/>
        <dbReference type="ChEBI" id="CHEBI:17071"/>
        <dbReference type="ChEBI" id="CHEBI:44841"/>
        <dbReference type="EC" id="4.1.2.25"/>
    </reaction>
</comment>
<comment type="function">
    <text evidence="6">Catalyzes the conversion of 7,8-dihydroneopterin to 6-hydroxymethyl-7,8-dihydropterin.</text>
</comment>
<dbReference type="CDD" id="cd00534">
    <property type="entry name" value="DHNA_DHNTPE"/>
    <property type="match status" value="1"/>
</dbReference>
<dbReference type="SMART" id="SM00905">
    <property type="entry name" value="FolB"/>
    <property type="match status" value="1"/>
</dbReference>
<dbReference type="Gene3D" id="3.30.1130.10">
    <property type="match status" value="1"/>
</dbReference>